<feature type="region of interest" description="Disordered" evidence="9">
    <location>
        <begin position="357"/>
        <end position="473"/>
    </location>
</feature>
<dbReference type="Gene3D" id="1.10.287.70">
    <property type="match status" value="1"/>
</dbReference>
<evidence type="ECO:0000313" key="12">
    <source>
        <dbReference type="EMBL" id="KAF0291076.1"/>
    </source>
</evidence>
<organism evidence="12 13">
    <name type="scientific">Amphibalanus amphitrite</name>
    <name type="common">Striped barnacle</name>
    <name type="synonym">Balanus amphitrite</name>
    <dbReference type="NCBI Taxonomy" id="1232801"/>
    <lineage>
        <taxon>Eukaryota</taxon>
        <taxon>Metazoa</taxon>
        <taxon>Ecdysozoa</taxon>
        <taxon>Arthropoda</taxon>
        <taxon>Crustacea</taxon>
        <taxon>Multicrustacea</taxon>
        <taxon>Cirripedia</taxon>
        <taxon>Thoracica</taxon>
        <taxon>Thoracicalcarea</taxon>
        <taxon>Balanomorpha</taxon>
        <taxon>Balanoidea</taxon>
        <taxon>Balanidae</taxon>
        <taxon>Amphibalaninae</taxon>
        <taxon>Amphibalanus</taxon>
    </lineage>
</organism>
<dbReference type="Proteomes" id="UP000440578">
    <property type="component" value="Unassembled WGS sequence"/>
</dbReference>
<keyword evidence="13" id="KW-1185">Reference proteome</keyword>
<reference evidence="12 13" key="1">
    <citation type="submission" date="2019-07" db="EMBL/GenBank/DDBJ databases">
        <title>Draft genome assembly of a fouling barnacle, Amphibalanus amphitrite (Darwin, 1854): The first reference genome for Thecostraca.</title>
        <authorList>
            <person name="Kim W."/>
        </authorList>
    </citation>
    <scope>NUCLEOTIDE SEQUENCE [LARGE SCALE GENOMIC DNA]</scope>
    <source>
        <strain evidence="12">SNU_AA5</strain>
        <tissue evidence="12">Soma without cirri and trophi</tissue>
    </source>
</reference>
<feature type="transmembrane region" description="Helical" evidence="10">
    <location>
        <begin position="32"/>
        <end position="55"/>
    </location>
</feature>
<evidence type="ECO:0000259" key="11">
    <source>
        <dbReference type="Pfam" id="PF07885"/>
    </source>
</evidence>
<dbReference type="GO" id="GO:0005886">
    <property type="term" value="C:plasma membrane"/>
    <property type="evidence" value="ECO:0007669"/>
    <property type="project" value="TreeGrafter"/>
</dbReference>
<name>A0A6A4V919_AMPAM</name>
<dbReference type="PANTHER" id="PTHR11003:SF334">
    <property type="entry name" value="FI03418P"/>
    <property type="match status" value="1"/>
</dbReference>
<evidence type="ECO:0000256" key="1">
    <source>
        <dbReference type="ARBA" id="ARBA00004141"/>
    </source>
</evidence>
<dbReference type="OrthoDB" id="297496at2759"/>
<feature type="compositionally biased region" description="Basic and acidic residues" evidence="9">
    <location>
        <begin position="395"/>
        <end position="413"/>
    </location>
</feature>
<feature type="transmembrane region" description="Helical" evidence="10">
    <location>
        <begin position="138"/>
        <end position="157"/>
    </location>
</feature>
<feature type="transmembrane region" description="Helical" evidence="10">
    <location>
        <begin position="244"/>
        <end position="262"/>
    </location>
</feature>
<feature type="domain" description="Potassium channel" evidence="11">
    <location>
        <begin position="119"/>
        <end position="188"/>
    </location>
</feature>
<evidence type="ECO:0000313" key="13">
    <source>
        <dbReference type="Proteomes" id="UP000440578"/>
    </source>
</evidence>
<feature type="transmembrane region" description="Helical" evidence="10">
    <location>
        <begin position="310"/>
        <end position="331"/>
    </location>
</feature>
<dbReference type="Pfam" id="PF07885">
    <property type="entry name" value="Ion_trans_2"/>
    <property type="match status" value="2"/>
</dbReference>
<comment type="caution">
    <text evidence="12">The sequence shown here is derived from an EMBL/GenBank/DDBJ whole genome shotgun (WGS) entry which is preliminary data.</text>
</comment>
<evidence type="ECO:0000256" key="4">
    <source>
        <dbReference type="ARBA" id="ARBA00022989"/>
    </source>
</evidence>
<evidence type="ECO:0000256" key="6">
    <source>
        <dbReference type="ARBA" id="ARBA00023136"/>
    </source>
</evidence>
<feature type="compositionally biased region" description="Basic and acidic residues" evidence="9">
    <location>
        <begin position="423"/>
        <end position="445"/>
    </location>
</feature>
<dbReference type="GO" id="GO:0030322">
    <property type="term" value="P:stabilization of membrane potential"/>
    <property type="evidence" value="ECO:0007669"/>
    <property type="project" value="TreeGrafter"/>
</dbReference>
<feature type="domain" description="Potassium channel" evidence="11">
    <location>
        <begin position="250"/>
        <end position="334"/>
    </location>
</feature>
<dbReference type="EMBL" id="VIIS01001909">
    <property type="protein sequence ID" value="KAF0291076.1"/>
    <property type="molecule type" value="Genomic_DNA"/>
</dbReference>
<dbReference type="GO" id="GO:0015271">
    <property type="term" value="F:outward rectifier potassium channel activity"/>
    <property type="evidence" value="ECO:0007669"/>
    <property type="project" value="TreeGrafter"/>
</dbReference>
<comment type="similarity">
    <text evidence="8">Belongs to the two pore domain potassium channel (TC 1.A.1.8) family.</text>
</comment>
<evidence type="ECO:0000256" key="2">
    <source>
        <dbReference type="ARBA" id="ARBA00022448"/>
    </source>
</evidence>
<dbReference type="InterPro" id="IPR013099">
    <property type="entry name" value="K_chnl_dom"/>
</dbReference>
<comment type="subcellular location">
    <subcellularLocation>
        <location evidence="1">Membrane</location>
        <topology evidence="1">Multi-pass membrane protein</topology>
    </subcellularLocation>
</comment>
<gene>
    <name evidence="12" type="primary">twk-7_8</name>
    <name evidence="12" type="ORF">FJT64_001176</name>
</gene>
<dbReference type="SUPFAM" id="SSF81324">
    <property type="entry name" value="Voltage-gated potassium channels"/>
    <property type="match status" value="2"/>
</dbReference>
<proteinExistence type="inferred from homology"/>
<evidence type="ECO:0000256" key="10">
    <source>
        <dbReference type="SAM" id="Phobius"/>
    </source>
</evidence>
<keyword evidence="2 8" id="KW-0813">Transport</keyword>
<protein>
    <submittedName>
        <fullName evidence="12">TWiK family of potassium channels protein 7</fullName>
    </submittedName>
</protein>
<keyword evidence="4 10" id="KW-1133">Transmembrane helix</keyword>
<keyword evidence="7 8" id="KW-0407">Ion channel</keyword>
<keyword evidence="3 8" id="KW-0812">Transmembrane</keyword>
<feature type="transmembrane region" description="Helical" evidence="10">
    <location>
        <begin position="169"/>
        <end position="187"/>
    </location>
</feature>
<evidence type="ECO:0000256" key="9">
    <source>
        <dbReference type="SAM" id="MobiDB-lite"/>
    </source>
</evidence>
<dbReference type="GO" id="GO:0022841">
    <property type="term" value="F:potassium ion leak channel activity"/>
    <property type="evidence" value="ECO:0007669"/>
    <property type="project" value="TreeGrafter"/>
</dbReference>
<keyword evidence="6 10" id="KW-0472">Membrane</keyword>
<evidence type="ECO:0000256" key="3">
    <source>
        <dbReference type="ARBA" id="ARBA00022692"/>
    </source>
</evidence>
<evidence type="ECO:0000256" key="7">
    <source>
        <dbReference type="ARBA" id="ARBA00023303"/>
    </source>
</evidence>
<dbReference type="PANTHER" id="PTHR11003">
    <property type="entry name" value="POTASSIUM CHANNEL, SUBFAMILY K"/>
    <property type="match status" value="1"/>
</dbReference>
<accession>A0A6A4V919</accession>
<evidence type="ECO:0000256" key="8">
    <source>
        <dbReference type="RuleBase" id="RU003857"/>
    </source>
</evidence>
<dbReference type="EMBL" id="VIIS01001909">
    <property type="protein sequence ID" value="KAF0291075.1"/>
    <property type="molecule type" value="Genomic_DNA"/>
</dbReference>
<evidence type="ECO:0000256" key="5">
    <source>
        <dbReference type="ARBA" id="ARBA00023065"/>
    </source>
</evidence>
<keyword evidence="5 8" id="KW-0406">Ion transport</keyword>
<feature type="compositionally biased region" description="Acidic residues" evidence="9">
    <location>
        <begin position="462"/>
        <end position="473"/>
    </location>
</feature>
<dbReference type="PRINTS" id="PR01333">
    <property type="entry name" value="2POREKCHANEL"/>
</dbReference>
<dbReference type="InterPro" id="IPR003280">
    <property type="entry name" value="2pore_dom_K_chnl"/>
</dbReference>
<feature type="transmembrane region" description="Helical" evidence="10">
    <location>
        <begin position="274"/>
        <end position="290"/>
    </location>
</feature>
<sequence>MTKQEYQAMETPQANPHQKEEPKPIYVRLLKFLFGHVGMFLLVSFVAAFGAWVFIQMETPHEDQMFLLRRTKIRDKLDGENYFTSYWWHYAAQENLTFPEWNKKIKGHLEIIESFVIDMVNNYGYDGTKDDWPYEWDFSSALLFTVTIMTTIGYGHISPKTTEGQLFTIGYAMIGTPLLLVFLANIGDGMGKVFTYTYSRICCRWCRSTRYKQQQKPGRRAQRVSDDVVGKEEYMPTDDVNVPITINLMMIALYLGLGALIFSRWEQWDIMASYYFSFVTLSTIGFGDMVPGNSFMDKASDDAVIKAVKMGITIGYCLIGMALISMCIQIMQEQTVAKVRWAASEFGLVEGKDQKPKMVMRRTTRRDGVPETKYFQDGYYSRPVSSEKRRRRRKREDGDALSVRDNDSRRDSRSPSPRPASGRTKDEKPRSPSPKRKESPKREAKAPSPQPPPPPPQKDDLMLDSDDDLFNLA</sequence>
<dbReference type="AlphaFoldDB" id="A0A6A4V919"/>